<proteinExistence type="predicted"/>
<sequence>MPGTWGSILIELIPLALVIALSPLSIIPAVLVLSAARPRPTGLAFLAGWVLGLAALTAVFLQLSDLVGGIGTKPPSWASWLRIVVGVLLILWGAYRWLKRASSEHMPGWMTRISALTPAKAAATAAALTVLNVKVLFICAAAGLAIGSSGLDTPTVWAAVLWFVLVAASTVAAPIVAYAISGERLDPTLNRVQAWMERQHATLIAAILVVIGLLVLYKGIHALAG</sequence>
<name>A0A378SGR9_9MYCO</name>
<evidence type="ECO:0000256" key="1">
    <source>
        <dbReference type="SAM" id="Phobius"/>
    </source>
</evidence>
<organism evidence="2 3">
    <name type="scientific">Mycolicibacterium gilvum</name>
    <dbReference type="NCBI Taxonomy" id="1804"/>
    <lineage>
        <taxon>Bacteria</taxon>
        <taxon>Bacillati</taxon>
        <taxon>Actinomycetota</taxon>
        <taxon>Actinomycetes</taxon>
        <taxon>Mycobacteriales</taxon>
        <taxon>Mycobacteriaceae</taxon>
        <taxon>Mycolicibacterium</taxon>
    </lineage>
</organism>
<feature type="transmembrane region" description="Helical" evidence="1">
    <location>
        <begin position="43"/>
        <end position="60"/>
    </location>
</feature>
<feature type="transmembrane region" description="Helical" evidence="1">
    <location>
        <begin position="80"/>
        <end position="98"/>
    </location>
</feature>
<dbReference type="RefSeq" id="WP_011891253.1">
    <property type="nucleotide sequence ID" value="NZ_JACKST010000056.1"/>
</dbReference>
<feature type="transmembrane region" description="Helical" evidence="1">
    <location>
        <begin position="119"/>
        <end position="144"/>
    </location>
</feature>
<gene>
    <name evidence="2" type="ORF">NCTC10742_00541</name>
</gene>
<evidence type="ECO:0000313" key="3">
    <source>
        <dbReference type="Proteomes" id="UP000254291"/>
    </source>
</evidence>
<feature type="transmembrane region" description="Helical" evidence="1">
    <location>
        <begin position="201"/>
        <end position="220"/>
    </location>
</feature>
<feature type="transmembrane region" description="Helical" evidence="1">
    <location>
        <begin position="156"/>
        <end position="180"/>
    </location>
</feature>
<evidence type="ECO:0000313" key="2">
    <source>
        <dbReference type="EMBL" id="STZ41338.1"/>
    </source>
</evidence>
<dbReference type="InterPro" id="IPR021315">
    <property type="entry name" value="Gap/Sap"/>
</dbReference>
<dbReference type="EMBL" id="UGQM01000001">
    <property type="protein sequence ID" value="STZ41338.1"/>
    <property type="molecule type" value="Genomic_DNA"/>
</dbReference>
<keyword evidence="1" id="KW-1133">Transmembrane helix</keyword>
<keyword evidence="1" id="KW-0812">Transmembrane</keyword>
<dbReference type="Pfam" id="PF11139">
    <property type="entry name" value="SfLAP"/>
    <property type="match status" value="1"/>
</dbReference>
<dbReference type="Proteomes" id="UP000254291">
    <property type="component" value="Unassembled WGS sequence"/>
</dbReference>
<dbReference type="AlphaFoldDB" id="A0A378SGR9"/>
<feature type="transmembrane region" description="Helical" evidence="1">
    <location>
        <begin position="12"/>
        <end position="36"/>
    </location>
</feature>
<accession>A0A378SGR9</accession>
<keyword evidence="1" id="KW-0472">Membrane</keyword>
<protein>
    <submittedName>
        <fullName evidence="2">Protein of uncharacterized function (DUF2910)</fullName>
    </submittedName>
</protein>
<dbReference type="OMA" id="LGWQGIS"/>
<reference evidence="2 3" key="1">
    <citation type="submission" date="2018-06" db="EMBL/GenBank/DDBJ databases">
        <authorList>
            <consortium name="Pathogen Informatics"/>
            <person name="Doyle S."/>
        </authorList>
    </citation>
    <scope>NUCLEOTIDE SEQUENCE [LARGE SCALE GENOMIC DNA]</scope>
    <source>
        <strain evidence="2 3">NCTC10742</strain>
    </source>
</reference>